<dbReference type="GO" id="GO:0004252">
    <property type="term" value="F:serine-type endopeptidase activity"/>
    <property type="evidence" value="ECO:0007669"/>
    <property type="project" value="InterPro"/>
</dbReference>
<reference evidence="1" key="1">
    <citation type="journal article" date="2014" name="Front. Microbiol.">
        <title>High frequency of phylogenetically diverse reductive dehalogenase-homologous genes in deep subseafloor sedimentary metagenomes.</title>
        <authorList>
            <person name="Kawai M."/>
            <person name="Futagami T."/>
            <person name="Toyoda A."/>
            <person name="Takaki Y."/>
            <person name="Nishi S."/>
            <person name="Hori S."/>
            <person name="Arai W."/>
            <person name="Tsubouchi T."/>
            <person name="Morono Y."/>
            <person name="Uchiyama I."/>
            <person name="Ito T."/>
            <person name="Fujiyama A."/>
            <person name="Inagaki F."/>
            <person name="Takami H."/>
        </authorList>
    </citation>
    <scope>NUCLEOTIDE SEQUENCE</scope>
    <source>
        <strain evidence="1">Expedition CK06-06</strain>
    </source>
</reference>
<proteinExistence type="predicted"/>
<dbReference type="PROSITE" id="PS51892">
    <property type="entry name" value="SUBTILASE"/>
    <property type="match status" value="1"/>
</dbReference>
<feature type="non-terminal residue" evidence="1">
    <location>
        <position position="1"/>
    </location>
</feature>
<dbReference type="SUPFAM" id="SSF52743">
    <property type="entry name" value="Subtilisin-like"/>
    <property type="match status" value="1"/>
</dbReference>
<dbReference type="AlphaFoldDB" id="X1EY57"/>
<feature type="non-terminal residue" evidence="1">
    <location>
        <position position="196"/>
    </location>
</feature>
<comment type="caution">
    <text evidence="1">The sequence shown here is derived from an EMBL/GenBank/DDBJ whole genome shotgun (WGS) entry which is preliminary data.</text>
</comment>
<name>X1EY57_9ZZZZ</name>
<dbReference type="InterPro" id="IPR036852">
    <property type="entry name" value="Peptidase_S8/S53_dom_sf"/>
</dbReference>
<evidence type="ECO:0008006" key="2">
    <source>
        <dbReference type="Google" id="ProtNLM"/>
    </source>
</evidence>
<protein>
    <recommendedName>
        <fullName evidence="2">Peptidase S8/S53 domain-containing protein</fullName>
    </recommendedName>
</protein>
<accession>X1EY57</accession>
<dbReference type="Gene3D" id="3.40.50.200">
    <property type="entry name" value="Peptidase S8/S53 domain"/>
    <property type="match status" value="1"/>
</dbReference>
<sequence length="196" mass="21564">VSLKDNQVTVVLVLLPGEKASAIDQASLVSYGATIEAVSRHLIRVRIPIFLLEEIADKVEGISYIRLPYRPFSDMVSEESRLNLSNFLKGRENSLQQISFGITSQGVDLTGASEYHNLGYKGQNTKVAIIDVGFNGLTNSQKYGELPEPIITKDFTETGLETGRIHGTAVAEIVYDMTPEAKLYLCKVADEVDLEN</sequence>
<evidence type="ECO:0000313" key="1">
    <source>
        <dbReference type="EMBL" id="GAH38351.1"/>
    </source>
</evidence>
<dbReference type="GO" id="GO:0006508">
    <property type="term" value="P:proteolysis"/>
    <property type="evidence" value="ECO:0007669"/>
    <property type="project" value="InterPro"/>
</dbReference>
<organism evidence="1">
    <name type="scientific">marine sediment metagenome</name>
    <dbReference type="NCBI Taxonomy" id="412755"/>
    <lineage>
        <taxon>unclassified sequences</taxon>
        <taxon>metagenomes</taxon>
        <taxon>ecological metagenomes</taxon>
    </lineage>
</organism>
<dbReference type="EMBL" id="BARU01013569">
    <property type="protein sequence ID" value="GAH38351.1"/>
    <property type="molecule type" value="Genomic_DNA"/>
</dbReference>
<gene>
    <name evidence="1" type="ORF">S03H2_24428</name>
</gene>